<organism evidence="2 3">
    <name type="scientific">Mortierella alpina</name>
    <name type="common">Oleaginous fungus</name>
    <name type="synonym">Mortierella renispora</name>
    <dbReference type="NCBI Taxonomy" id="64518"/>
    <lineage>
        <taxon>Eukaryota</taxon>
        <taxon>Fungi</taxon>
        <taxon>Fungi incertae sedis</taxon>
        <taxon>Mucoromycota</taxon>
        <taxon>Mortierellomycotina</taxon>
        <taxon>Mortierellomycetes</taxon>
        <taxon>Mortierellales</taxon>
        <taxon>Mortierellaceae</taxon>
        <taxon>Mortierella</taxon>
    </lineage>
</organism>
<name>A0A9P8CU56_MORAP</name>
<dbReference type="AlphaFoldDB" id="A0A9P8CU56"/>
<gene>
    <name evidence="2" type="ORF">KVV02_008078</name>
</gene>
<sequence length="449" mass="49448">MGCSHHSASTSAHNDTTNIIASASVMEEAIGKTQLPPSLPGGSVIQTLNNNHTSASIICASSQSPHIDPTSPCRSPELSLLEHKFVEFLNLSPEFAKDKFDTQDNLKTVAGNGDRVVNVSPLHDSVGLFVTANRQDLPTPSVSPSTSPSFTIKTPICYSYFYGSEYGSGQEYEGTEYDWGEDMVMFEQLDRYGDTIFSSSPPYVPFDYNTLNPDLDPDDSNYYVHVPEYEYVTLSDDDEAMPKVDYDDQDDDMFEFESDGQMEESSDLKNGSAASSARTGDLDAIAKRLQIDQDFRTEIVKTESVWKDIAFILSKVVKDALDPEKAQDLMFICRIVRNAVAGVTTSQDQAWIATLSPLIQEVVSQAAHTHYGNNAYILLLRAGVQALSNIATGNEVAKDEIWRSLLVKAPSSSCDQYLLSTLAATEDEAVVISTVMLCYNCVFESQDRR</sequence>
<comment type="caution">
    <text evidence="2">The sequence shown here is derived from an EMBL/GenBank/DDBJ whole genome shotgun (WGS) entry which is preliminary data.</text>
</comment>
<dbReference type="InterPro" id="IPR051374">
    <property type="entry name" value="Ataxin-10/CTR86_families"/>
</dbReference>
<reference evidence="2" key="1">
    <citation type="submission" date="2021-07" db="EMBL/GenBank/DDBJ databases">
        <title>Draft genome of Mortierella alpina, strain LL118, isolated from an aspen leaf litter sample.</title>
        <authorList>
            <person name="Yang S."/>
            <person name="Vinatzer B.A."/>
        </authorList>
    </citation>
    <scope>NUCLEOTIDE SEQUENCE</scope>
    <source>
        <strain evidence="2">LL118</strain>
    </source>
</reference>
<dbReference type="PANTHER" id="PTHR13255">
    <property type="entry name" value="ATAXIN-10"/>
    <property type="match status" value="1"/>
</dbReference>
<evidence type="ECO:0000313" key="2">
    <source>
        <dbReference type="EMBL" id="KAG9319237.1"/>
    </source>
</evidence>
<protein>
    <submittedName>
        <fullName evidence="2">Uncharacterized protein</fullName>
    </submittedName>
</protein>
<dbReference type="EMBL" id="JAIFTL010000530">
    <property type="protein sequence ID" value="KAG9319237.1"/>
    <property type="molecule type" value="Genomic_DNA"/>
</dbReference>
<dbReference type="Proteomes" id="UP000717515">
    <property type="component" value="Unassembled WGS sequence"/>
</dbReference>
<proteinExistence type="inferred from homology"/>
<accession>A0A9P8CU56</accession>
<dbReference type="PANTHER" id="PTHR13255:SF0">
    <property type="entry name" value="ATAXIN-10"/>
    <property type="match status" value="1"/>
</dbReference>
<comment type="similarity">
    <text evidence="1">Belongs to the ataxin-10 family.</text>
</comment>
<dbReference type="GO" id="GO:0005829">
    <property type="term" value="C:cytosol"/>
    <property type="evidence" value="ECO:0007669"/>
    <property type="project" value="TreeGrafter"/>
</dbReference>
<evidence type="ECO:0000256" key="1">
    <source>
        <dbReference type="ARBA" id="ARBA00008384"/>
    </source>
</evidence>
<evidence type="ECO:0000313" key="3">
    <source>
        <dbReference type="Proteomes" id="UP000717515"/>
    </source>
</evidence>